<dbReference type="EMBL" id="LGCL01000023">
    <property type="protein sequence ID" value="KPL77289.1"/>
    <property type="molecule type" value="Genomic_DNA"/>
</dbReference>
<dbReference type="Gene3D" id="3.10.450.50">
    <property type="match status" value="1"/>
</dbReference>
<evidence type="ECO:0000313" key="2">
    <source>
        <dbReference type="EMBL" id="KPL77289.1"/>
    </source>
</evidence>
<dbReference type="STRING" id="1134406.ADN00_09145"/>
<protein>
    <submittedName>
        <fullName evidence="2">Uncharacterized protein</fullName>
    </submittedName>
</protein>
<feature type="signal peptide" evidence="1">
    <location>
        <begin position="1"/>
        <end position="21"/>
    </location>
</feature>
<dbReference type="Proteomes" id="UP000050417">
    <property type="component" value="Unassembled WGS sequence"/>
</dbReference>
<evidence type="ECO:0000313" key="3">
    <source>
        <dbReference type="Proteomes" id="UP000050417"/>
    </source>
</evidence>
<organism evidence="2 3">
    <name type="scientific">Ornatilinea apprima</name>
    <dbReference type="NCBI Taxonomy" id="1134406"/>
    <lineage>
        <taxon>Bacteria</taxon>
        <taxon>Bacillati</taxon>
        <taxon>Chloroflexota</taxon>
        <taxon>Anaerolineae</taxon>
        <taxon>Anaerolineales</taxon>
        <taxon>Anaerolineaceae</taxon>
        <taxon>Ornatilinea</taxon>
    </lineage>
</organism>
<feature type="chain" id="PRO_5006132854" evidence="1">
    <location>
        <begin position="22"/>
        <end position="463"/>
    </location>
</feature>
<dbReference type="AlphaFoldDB" id="A0A0P6X5U6"/>
<dbReference type="PROSITE" id="PS51257">
    <property type="entry name" value="PROKAR_LIPOPROTEIN"/>
    <property type="match status" value="1"/>
</dbReference>
<reference evidence="2 3" key="1">
    <citation type="submission" date="2015-07" db="EMBL/GenBank/DDBJ databases">
        <title>Genome sequence of Ornatilinea apprima DSM 23815.</title>
        <authorList>
            <person name="Hemp J."/>
            <person name="Ward L.M."/>
            <person name="Pace L.A."/>
            <person name="Fischer W.W."/>
        </authorList>
    </citation>
    <scope>NUCLEOTIDE SEQUENCE [LARGE SCALE GENOMIC DNA]</scope>
    <source>
        <strain evidence="2 3">P3M-1</strain>
    </source>
</reference>
<proteinExistence type="predicted"/>
<keyword evidence="3" id="KW-1185">Reference proteome</keyword>
<name>A0A0P6X5U6_9CHLR</name>
<gene>
    <name evidence="2" type="ORF">ADN00_09145</name>
</gene>
<accession>A0A0P6X5U6</accession>
<evidence type="ECO:0000256" key="1">
    <source>
        <dbReference type="SAM" id="SignalP"/>
    </source>
</evidence>
<sequence length="463" mass="51681">MKKSKLLALFLFMAVVLQSCAPVQTQNLDIPDENPLAETPPLATLPPAIAETPSSQITPTLARVENGPLAVAESFYDWYFAQPSGEVLTDRSYASSPYLSEIWKSDLGYLLDSFENQAGYDPFTCAQNRLPSLSFDPVFISAGDAYIVGNVISNGAVQHYFVVQLGQGEGEWKIDAVHCPFDPQTTVMAFYTWYLGTIYQGTDAQSSAIEPRNPIAEGLLEGFYLASPALIDGIETELREMRETGGAYDPILNAQAIPLAFWVEPGQEGSDIQVRLTYGPQSSRYSVVHLVPSERLYWLVDKIEQVEVPVFDPQANLEVGTEDWQEYRDEAYGFSMRIPSHWTTEAADLSAMPADNAVKKGVFFLADWADPDLPVLWLNVLEGTEEQVSQYYPVESHQVIDLGGNAVWVDRDQCETRFVFQHPRQANVWLVIGDTCSSMPGRERYAEELEQIMAPLLRTVTFD</sequence>
<dbReference type="OrthoDB" id="9759664at2"/>
<dbReference type="RefSeq" id="WP_075062690.1">
    <property type="nucleotide sequence ID" value="NZ_LGCL01000023.1"/>
</dbReference>
<keyword evidence="1" id="KW-0732">Signal</keyword>
<comment type="caution">
    <text evidence="2">The sequence shown here is derived from an EMBL/GenBank/DDBJ whole genome shotgun (WGS) entry which is preliminary data.</text>
</comment>